<dbReference type="HAMAP" id="MF_00456">
    <property type="entry name" value="ProB"/>
    <property type="match status" value="1"/>
</dbReference>
<dbReference type="GO" id="GO:0004349">
    <property type="term" value="F:glutamate 5-kinase activity"/>
    <property type="evidence" value="ECO:0007669"/>
    <property type="project" value="UniProtKB-UniRule"/>
</dbReference>
<dbReference type="GO" id="GO:0005524">
    <property type="term" value="F:ATP binding"/>
    <property type="evidence" value="ECO:0007669"/>
    <property type="project" value="UniProtKB-KW"/>
</dbReference>
<dbReference type="OrthoDB" id="9804434at2"/>
<feature type="binding site" evidence="8">
    <location>
        <begin position="191"/>
        <end position="192"/>
    </location>
    <ligand>
        <name>ATP</name>
        <dbReference type="ChEBI" id="CHEBI:30616"/>
    </ligand>
</feature>
<dbReference type="InterPro" id="IPR002478">
    <property type="entry name" value="PUA"/>
</dbReference>
<keyword evidence="11" id="KW-1185">Reference proteome</keyword>
<dbReference type="PROSITE" id="PS50890">
    <property type="entry name" value="PUA"/>
    <property type="match status" value="1"/>
</dbReference>
<dbReference type="InterPro" id="IPR036393">
    <property type="entry name" value="AceGlu_kinase-like_sf"/>
</dbReference>
<comment type="pathway">
    <text evidence="8">Amino-acid biosynthesis; L-proline biosynthesis; L-glutamate 5-semialdehyde from L-glutamate: step 1/2.</text>
</comment>
<feature type="binding site" evidence="8">
    <location>
        <position position="72"/>
    </location>
    <ligand>
        <name>substrate</name>
    </ligand>
</feature>
<evidence type="ECO:0000256" key="1">
    <source>
        <dbReference type="ARBA" id="ARBA00022490"/>
    </source>
</evidence>
<feature type="binding site" evidence="8">
    <location>
        <position position="171"/>
    </location>
    <ligand>
        <name>substrate</name>
    </ligand>
</feature>
<comment type="similarity">
    <text evidence="8">Belongs to the glutamate 5-kinase family.</text>
</comment>
<evidence type="ECO:0000256" key="2">
    <source>
        <dbReference type="ARBA" id="ARBA00022605"/>
    </source>
</evidence>
<evidence type="ECO:0000313" key="10">
    <source>
        <dbReference type="EMBL" id="PSH66916.1"/>
    </source>
</evidence>
<keyword evidence="6 8" id="KW-0418">Kinase</keyword>
<comment type="caution">
    <text evidence="10">The sequence shown here is derived from an EMBL/GenBank/DDBJ whole genome shotgun (WGS) entry which is preliminary data.</text>
</comment>
<dbReference type="AlphaFoldDB" id="A0A2P7BKC4"/>
<dbReference type="InterPro" id="IPR005715">
    <property type="entry name" value="Glu_5kinase/COase_Synthase"/>
</dbReference>
<evidence type="ECO:0000259" key="9">
    <source>
        <dbReference type="SMART" id="SM00359"/>
    </source>
</evidence>
<dbReference type="InterPro" id="IPR036974">
    <property type="entry name" value="PUA_sf"/>
</dbReference>
<dbReference type="InterPro" id="IPR041739">
    <property type="entry name" value="G5K_ProB"/>
</dbReference>
<comment type="function">
    <text evidence="8">Catalyzes the transfer of a phosphate group to glutamate to form L-glutamate 5-phosphate.</text>
</comment>
<dbReference type="InterPro" id="IPR011529">
    <property type="entry name" value="Glu_5kinase"/>
</dbReference>
<organism evidence="10 11">
    <name type="scientific">Phyllobacterium sophorae</name>
    <dbReference type="NCBI Taxonomy" id="1520277"/>
    <lineage>
        <taxon>Bacteria</taxon>
        <taxon>Pseudomonadati</taxon>
        <taxon>Pseudomonadota</taxon>
        <taxon>Alphaproteobacteria</taxon>
        <taxon>Hyphomicrobiales</taxon>
        <taxon>Phyllobacteriaceae</taxon>
        <taxon>Phyllobacterium</taxon>
    </lineage>
</organism>
<keyword evidence="3 8" id="KW-0641">Proline biosynthesis</keyword>
<dbReference type="FunFam" id="3.40.1160.10:FF:000018">
    <property type="entry name" value="Glutamate 5-kinase"/>
    <property type="match status" value="1"/>
</dbReference>
<dbReference type="InterPro" id="IPR001057">
    <property type="entry name" value="Glu/AcGlu_kinase"/>
</dbReference>
<protein>
    <recommendedName>
        <fullName evidence="8">Glutamate 5-kinase</fullName>
        <ecNumber evidence="8">2.7.2.11</ecNumber>
    </recommendedName>
    <alternativeName>
        <fullName evidence="8">Gamma-glutamyl kinase</fullName>
        <shortName evidence="8">GK</shortName>
    </alternativeName>
</protein>
<dbReference type="SMART" id="SM00359">
    <property type="entry name" value="PUA"/>
    <property type="match status" value="1"/>
</dbReference>
<gene>
    <name evidence="8" type="primary">proB</name>
    <name evidence="10" type="ORF">CU103_00580</name>
</gene>
<dbReference type="GO" id="GO:0005829">
    <property type="term" value="C:cytosol"/>
    <property type="evidence" value="ECO:0007669"/>
    <property type="project" value="TreeGrafter"/>
</dbReference>
<dbReference type="RefSeq" id="WP_106661990.1">
    <property type="nucleotide sequence ID" value="NZ_PGGM01000001.1"/>
</dbReference>
<feature type="binding site" evidence="8">
    <location>
        <position position="159"/>
    </location>
    <ligand>
        <name>substrate</name>
    </ligand>
</feature>
<keyword evidence="4 8" id="KW-0808">Transferase</keyword>
<dbReference type="PRINTS" id="PR00474">
    <property type="entry name" value="GLU5KINASE"/>
</dbReference>
<dbReference type="EC" id="2.7.2.11" evidence="8"/>
<dbReference type="UniPathway" id="UPA00098">
    <property type="reaction ID" value="UER00359"/>
</dbReference>
<evidence type="ECO:0000256" key="5">
    <source>
        <dbReference type="ARBA" id="ARBA00022741"/>
    </source>
</evidence>
<dbReference type="PROSITE" id="PS00902">
    <property type="entry name" value="GLUTAMATE_5_KINASE"/>
    <property type="match status" value="1"/>
</dbReference>
<evidence type="ECO:0000256" key="3">
    <source>
        <dbReference type="ARBA" id="ARBA00022650"/>
    </source>
</evidence>
<dbReference type="PANTHER" id="PTHR43654:SF1">
    <property type="entry name" value="ISOPENTENYL PHOSPHATE KINASE"/>
    <property type="match status" value="1"/>
</dbReference>
<feature type="domain" description="PUA" evidence="9">
    <location>
        <begin position="298"/>
        <end position="380"/>
    </location>
</feature>
<comment type="catalytic activity">
    <reaction evidence="8">
        <text>L-glutamate + ATP = L-glutamyl 5-phosphate + ADP</text>
        <dbReference type="Rhea" id="RHEA:14877"/>
        <dbReference type="ChEBI" id="CHEBI:29985"/>
        <dbReference type="ChEBI" id="CHEBI:30616"/>
        <dbReference type="ChEBI" id="CHEBI:58274"/>
        <dbReference type="ChEBI" id="CHEBI:456216"/>
        <dbReference type="EC" id="2.7.2.11"/>
    </reaction>
</comment>
<dbReference type="CDD" id="cd04242">
    <property type="entry name" value="AAK_G5K_ProB"/>
    <property type="match status" value="1"/>
</dbReference>
<keyword evidence="5 8" id="KW-0547">Nucleotide-binding</keyword>
<dbReference type="PANTHER" id="PTHR43654">
    <property type="entry name" value="GLUTAMATE 5-KINASE"/>
    <property type="match status" value="1"/>
</dbReference>
<dbReference type="InterPro" id="IPR001048">
    <property type="entry name" value="Asp/Glu/Uridylate_kinase"/>
</dbReference>
<accession>A0A2P7BKC4</accession>
<evidence type="ECO:0000256" key="4">
    <source>
        <dbReference type="ARBA" id="ARBA00022679"/>
    </source>
</evidence>
<dbReference type="SUPFAM" id="SSF88697">
    <property type="entry name" value="PUA domain-like"/>
    <property type="match status" value="1"/>
</dbReference>
<keyword evidence="1 8" id="KW-0963">Cytoplasm</keyword>
<evidence type="ECO:0000256" key="8">
    <source>
        <dbReference type="HAMAP-Rule" id="MF_00456"/>
    </source>
</evidence>
<dbReference type="InterPro" id="IPR019797">
    <property type="entry name" value="Glutamate_5-kinase_CS"/>
</dbReference>
<evidence type="ECO:0000256" key="7">
    <source>
        <dbReference type="ARBA" id="ARBA00022840"/>
    </source>
</evidence>
<dbReference type="SUPFAM" id="SSF53633">
    <property type="entry name" value="Carbamate kinase-like"/>
    <property type="match status" value="1"/>
</dbReference>
<dbReference type="Gene3D" id="2.30.130.10">
    <property type="entry name" value="PUA domain"/>
    <property type="match status" value="1"/>
</dbReference>
<dbReference type="FunFam" id="2.30.130.10:FF:000007">
    <property type="entry name" value="Glutamate 5-kinase"/>
    <property type="match status" value="1"/>
</dbReference>
<evidence type="ECO:0000313" key="11">
    <source>
        <dbReference type="Proteomes" id="UP000241764"/>
    </source>
</evidence>
<keyword evidence="2 8" id="KW-0028">Amino-acid biosynthesis</keyword>
<dbReference type="Pfam" id="PF00696">
    <property type="entry name" value="AA_kinase"/>
    <property type="match status" value="1"/>
</dbReference>
<dbReference type="CDD" id="cd21157">
    <property type="entry name" value="PUA_G5K"/>
    <property type="match status" value="1"/>
</dbReference>
<feature type="binding site" evidence="8">
    <location>
        <position position="32"/>
    </location>
    <ligand>
        <name>ATP</name>
        <dbReference type="ChEBI" id="CHEBI:30616"/>
    </ligand>
</feature>
<dbReference type="GO" id="GO:0055129">
    <property type="term" value="P:L-proline biosynthetic process"/>
    <property type="evidence" value="ECO:0007669"/>
    <property type="project" value="UniProtKB-UniRule"/>
</dbReference>
<sequence length="398" mass="42081">MSVISAQIQEAQDEAKQLPLPKLSNYRRIVVKIGSALLVDRASGLKREWLESLGADIAALSASGVEMMIVSSGAIALGRTVLGLPKGALRLEESQAAAAAGQIELAKAYAEVLSHHKLRAGQILLTLSDTEERRRYLNARATVGTLLRLKAVPVINENDTVATTEIRYGDNDRLAARVATMMGADLLILLSDIDGLYSAPPHQNPDAQFLPVVEAITPEIEAMAGAAASEYSRGGMKTKLDAGKIANAAGTAMIIASGTRLHPLAAIDKGERATLFKASSTPVNAWKTWISGNLEPSGRLVIDEGALMALKSGKSLLAAGVREVSGQFMRGDTVAVFGPDGREAARGLVAYDAADAVKIAGRKTNEIAEILGYDARSAMIHRDDLVVRAAKRVATAKE</sequence>
<dbReference type="EMBL" id="PGGM01000001">
    <property type="protein sequence ID" value="PSH66916.1"/>
    <property type="molecule type" value="Genomic_DNA"/>
</dbReference>
<comment type="subcellular location">
    <subcellularLocation>
        <location evidence="8">Cytoplasm</location>
    </subcellularLocation>
</comment>
<dbReference type="PIRSF" id="PIRSF000729">
    <property type="entry name" value="GK"/>
    <property type="match status" value="1"/>
</dbReference>
<reference evidence="11" key="1">
    <citation type="submission" date="2017-11" db="EMBL/GenBank/DDBJ databases">
        <authorList>
            <person name="Kuznetsova I."/>
            <person name="Sazanova A."/>
            <person name="Chirak E."/>
            <person name="Safronova V."/>
            <person name="Willems A."/>
        </authorList>
    </citation>
    <scope>NUCLEOTIDE SEQUENCE [LARGE SCALE GENOMIC DNA]</scope>
    <source>
        <strain evidence="11">CCBAU 03422</strain>
    </source>
</reference>
<dbReference type="InterPro" id="IPR015947">
    <property type="entry name" value="PUA-like_sf"/>
</dbReference>
<evidence type="ECO:0000256" key="6">
    <source>
        <dbReference type="ARBA" id="ARBA00022777"/>
    </source>
</evidence>
<dbReference type="Gene3D" id="3.40.1160.10">
    <property type="entry name" value="Acetylglutamate kinase-like"/>
    <property type="match status" value="1"/>
</dbReference>
<dbReference type="GO" id="GO:0003723">
    <property type="term" value="F:RNA binding"/>
    <property type="evidence" value="ECO:0007669"/>
    <property type="project" value="InterPro"/>
</dbReference>
<proteinExistence type="inferred from homology"/>
<dbReference type="Pfam" id="PF01472">
    <property type="entry name" value="PUA"/>
    <property type="match status" value="1"/>
</dbReference>
<comment type="caution">
    <text evidence="8">Lacks conserved residue(s) required for the propagation of feature annotation.</text>
</comment>
<name>A0A2P7BKC4_9HYPH</name>
<dbReference type="NCBIfam" id="TIGR01027">
    <property type="entry name" value="proB"/>
    <property type="match status" value="1"/>
</dbReference>
<dbReference type="Proteomes" id="UP000241764">
    <property type="component" value="Unassembled WGS sequence"/>
</dbReference>
<keyword evidence="7 8" id="KW-0067">ATP-binding</keyword>